<evidence type="ECO:0000313" key="3">
    <source>
        <dbReference type="Proteomes" id="UP000747399"/>
    </source>
</evidence>
<evidence type="ECO:0000256" key="1">
    <source>
        <dbReference type="SAM" id="MobiDB-lite"/>
    </source>
</evidence>
<feature type="non-terminal residue" evidence="2">
    <location>
        <position position="111"/>
    </location>
</feature>
<feature type="region of interest" description="Disordered" evidence="1">
    <location>
        <begin position="37"/>
        <end position="111"/>
    </location>
</feature>
<organism evidence="2 3">
    <name type="scientific">Volvox africanus</name>
    <dbReference type="NCBI Taxonomy" id="51714"/>
    <lineage>
        <taxon>Eukaryota</taxon>
        <taxon>Viridiplantae</taxon>
        <taxon>Chlorophyta</taxon>
        <taxon>core chlorophytes</taxon>
        <taxon>Chlorophyceae</taxon>
        <taxon>CS clade</taxon>
        <taxon>Chlamydomonadales</taxon>
        <taxon>Volvocaceae</taxon>
        <taxon>Volvox</taxon>
    </lineage>
</organism>
<keyword evidence="3" id="KW-1185">Reference proteome</keyword>
<dbReference type="Proteomes" id="UP000747399">
    <property type="component" value="Unassembled WGS sequence"/>
</dbReference>
<sequence length="111" mass="11179">RDAAVAAAVAPISGPLATYDFRDDGDAVGATTATAAAGTDGGTVRSGVNGDGLRGHTSGEEPTAGGACANLSPTCQREAAHGSRDNFPPPAPRRPQHPQPPWEPPPRISTE</sequence>
<accession>A0A8J4BGW2</accession>
<evidence type="ECO:0000313" key="2">
    <source>
        <dbReference type="EMBL" id="GIL61254.1"/>
    </source>
</evidence>
<name>A0A8J4BGW2_9CHLO</name>
<feature type="compositionally biased region" description="Pro residues" evidence="1">
    <location>
        <begin position="87"/>
        <end position="111"/>
    </location>
</feature>
<gene>
    <name evidence="2" type="ORF">Vafri_15651</name>
</gene>
<feature type="non-terminal residue" evidence="2">
    <location>
        <position position="1"/>
    </location>
</feature>
<proteinExistence type="predicted"/>
<dbReference type="AlphaFoldDB" id="A0A8J4BGW2"/>
<dbReference type="EMBL" id="BNCO01000044">
    <property type="protein sequence ID" value="GIL61254.1"/>
    <property type="molecule type" value="Genomic_DNA"/>
</dbReference>
<protein>
    <submittedName>
        <fullName evidence="2">Uncharacterized protein</fullName>
    </submittedName>
</protein>
<reference evidence="2" key="1">
    <citation type="journal article" date="2021" name="Proc. Natl. Acad. Sci. U.S.A.">
        <title>Three genomes in the algal genus Volvox reveal the fate of a haploid sex-determining region after a transition to homothallism.</title>
        <authorList>
            <person name="Yamamoto K."/>
            <person name="Hamaji T."/>
            <person name="Kawai-Toyooka H."/>
            <person name="Matsuzaki R."/>
            <person name="Takahashi F."/>
            <person name="Nishimura Y."/>
            <person name="Kawachi M."/>
            <person name="Noguchi H."/>
            <person name="Minakuchi Y."/>
            <person name="Umen J.G."/>
            <person name="Toyoda A."/>
            <person name="Nozaki H."/>
        </authorList>
    </citation>
    <scope>NUCLEOTIDE SEQUENCE</scope>
    <source>
        <strain evidence="2">NIES-3780</strain>
    </source>
</reference>
<comment type="caution">
    <text evidence="2">The sequence shown here is derived from an EMBL/GenBank/DDBJ whole genome shotgun (WGS) entry which is preliminary data.</text>
</comment>